<evidence type="ECO:0000256" key="3">
    <source>
        <dbReference type="ARBA" id="ARBA00023163"/>
    </source>
</evidence>
<dbReference type="InterPro" id="IPR018060">
    <property type="entry name" value="HTH_AraC"/>
</dbReference>
<accession>A0A926QGI8</accession>
<dbReference type="InterPro" id="IPR009057">
    <property type="entry name" value="Homeodomain-like_sf"/>
</dbReference>
<dbReference type="PROSITE" id="PS00041">
    <property type="entry name" value="HTH_ARAC_FAMILY_1"/>
    <property type="match status" value="1"/>
</dbReference>
<dbReference type="PROSITE" id="PS01124">
    <property type="entry name" value="HTH_ARAC_FAMILY_2"/>
    <property type="match status" value="1"/>
</dbReference>
<evidence type="ECO:0000256" key="2">
    <source>
        <dbReference type="ARBA" id="ARBA00023125"/>
    </source>
</evidence>
<dbReference type="GO" id="GO:0043565">
    <property type="term" value="F:sequence-specific DNA binding"/>
    <property type="evidence" value="ECO:0007669"/>
    <property type="project" value="InterPro"/>
</dbReference>
<evidence type="ECO:0000256" key="4">
    <source>
        <dbReference type="PROSITE-ProRule" id="PRU00169"/>
    </source>
</evidence>
<dbReference type="GO" id="GO:0003700">
    <property type="term" value="F:DNA-binding transcription factor activity"/>
    <property type="evidence" value="ECO:0007669"/>
    <property type="project" value="InterPro"/>
</dbReference>
<dbReference type="PRINTS" id="PR00032">
    <property type="entry name" value="HTHARAC"/>
</dbReference>
<evidence type="ECO:0000256" key="1">
    <source>
        <dbReference type="ARBA" id="ARBA00023015"/>
    </source>
</evidence>
<feature type="domain" description="Response regulatory" evidence="6">
    <location>
        <begin position="3"/>
        <end position="119"/>
    </location>
</feature>
<gene>
    <name evidence="7" type="ORF">ICC18_00010</name>
</gene>
<dbReference type="EMBL" id="JACVVD010000001">
    <property type="protein sequence ID" value="MBD0378505.1"/>
    <property type="molecule type" value="Genomic_DNA"/>
</dbReference>
<comment type="caution">
    <text evidence="7">The sequence shown here is derived from an EMBL/GenBank/DDBJ whole genome shotgun (WGS) entry which is preliminary data.</text>
</comment>
<name>A0A926QGI8_9BACL</name>
<dbReference type="Proteomes" id="UP000650466">
    <property type="component" value="Unassembled WGS sequence"/>
</dbReference>
<dbReference type="Gene3D" id="1.10.10.60">
    <property type="entry name" value="Homeodomain-like"/>
    <property type="match status" value="2"/>
</dbReference>
<keyword evidence="3" id="KW-0804">Transcription</keyword>
<dbReference type="PANTHER" id="PTHR43280:SF10">
    <property type="entry name" value="REGULATORY PROTEIN POCR"/>
    <property type="match status" value="1"/>
</dbReference>
<dbReference type="GO" id="GO:0000160">
    <property type="term" value="P:phosphorelay signal transduction system"/>
    <property type="evidence" value="ECO:0007669"/>
    <property type="project" value="InterPro"/>
</dbReference>
<keyword evidence="2" id="KW-0238">DNA-binding</keyword>
<reference evidence="7" key="1">
    <citation type="submission" date="2020-09" db="EMBL/GenBank/DDBJ databases">
        <title>Draft Genome Sequence of Paenibacillus sp. WST5.</title>
        <authorList>
            <person name="Bao Z."/>
        </authorList>
    </citation>
    <scope>NUCLEOTIDE SEQUENCE</scope>
    <source>
        <strain evidence="7">WST5</strain>
    </source>
</reference>
<dbReference type="PANTHER" id="PTHR43280">
    <property type="entry name" value="ARAC-FAMILY TRANSCRIPTIONAL REGULATOR"/>
    <property type="match status" value="1"/>
</dbReference>
<keyword evidence="1" id="KW-0805">Transcription regulation</keyword>
<keyword evidence="4" id="KW-0597">Phosphoprotein</keyword>
<dbReference type="SUPFAM" id="SSF46689">
    <property type="entry name" value="Homeodomain-like"/>
    <property type="match status" value="2"/>
</dbReference>
<dbReference type="InterPro" id="IPR020449">
    <property type="entry name" value="Tscrpt_reg_AraC-type_HTH"/>
</dbReference>
<dbReference type="InterPro" id="IPR018062">
    <property type="entry name" value="HTH_AraC-typ_CS"/>
</dbReference>
<dbReference type="Pfam" id="PF12833">
    <property type="entry name" value="HTH_18"/>
    <property type="match status" value="1"/>
</dbReference>
<protein>
    <submittedName>
        <fullName evidence="7">Response regulator</fullName>
    </submittedName>
</protein>
<evidence type="ECO:0000313" key="8">
    <source>
        <dbReference type="Proteomes" id="UP000650466"/>
    </source>
</evidence>
<dbReference type="AlphaFoldDB" id="A0A926QGI8"/>
<evidence type="ECO:0000313" key="7">
    <source>
        <dbReference type="EMBL" id="MBD0378505.1"/>
    </source>
</evidence>
<dbReference type="InterPro" id="IPR011006">
    <property type="entry name" value="CheY-like_superfamily"/>
</dbReference>
<organism evidence="7 8">
    <name type="scientific">Paenibacillus sedimenti</name>
    <dbReference type="NCBI Taxonomy" id="2770274"/>
    <lineage>
        <taxon>Bacteria</taxon>
        <taxon>Bacillati</taxon>
        <taxon>Bacillota</taxon>
        <taxon>Bacilli</taxon>
        <taxon>Bacillales</taxon>
        <taxon>Paenibacillaceae</taxon>
        <taxon>Paenibacillus</taxon>
    </lineage>
</organism>
<dbReference type="PROSITE" id="PS50110">
    <property type="entry name" value="RESPONSE_REGULATORY"/>
    <property type="match status" value="1"/>
</dbReference>
<proteinExistence type="predicted"/>
<evidence type="ECO:0000259" key="6">
    <source>
        <dbReference type="PROSITE" id="PS50110"/>
    </source>
</evidence>
<feature type="modified residue" description="4-aspartylphosphate" evidence="4">
    <location>
        <position position="54"/>
    </location>
</feature>
<dbReference type="InterPro" id="IPR001789">
    <property type="entry name" value="Sig_transdc_resp-reg_receiver"/>
</dbReference>
<keyword evidence="8" id="KW-1185">Reference proteome</keyword>
<feature type="domain" description="HTH araC/xylS-type" evidence="5">
    <location>
        <begin position="441"/>
        <end position="539"/>
    </location>
</feature>
<dbReference type="Pfam" id="PF00072">
    <property type="entry name" value="Response_reg"/>
    <property type="match status" value="1"/>
</dbReference>
<dbReference type="SUPFAM" id="SSF52172">
    <property type="entry name" value="CheY-like"/>
    <property type="match status" value="1"/>
</dbReference>
<dbReference type="SMART" id="SM00448">
    <property type="entry name" value="REC"/>
    <property type="match status" value="1"/>
</dbReference>
<dbReference type="Gene3D" id="3.40.50.2300">
    <property type="match status" value="1"/>
</dbReference>
<dbReference type="SMART" id="SM00342">
    <property type="entry name" value="HTH_ARAC"/>
    <property type="match status" value="1"/>
</dbReference>
<evidence type="ECO:0000259" key="5">
    <source>
        <dbReference type="PROSITE" id="PS01124"/>
    </source>
</evidence>
<dbReference type="CDD" id="cd17536">
    <property type="entry name" value="REC_YesN-like"/>
    <property type="match status" value="1"/>
</dbReference>
<sequence>MYRMLIVDDEEVITDGLFEVFSQLELGLDLYKAYSGEEALDWMNRTRVDIVLTDIRMPEMDGLELMNNIRKRWQHCKIVFLTGYNDFDYVYQAIQHPGVSYLLKSEGYDKIIKAITDAIAELENSLKFHHLIQKSREKLTTLETLAQGNYFRYLLQGTRAAEQLEVDFRQLGIALDPSLPVIVALVVLQRMNGNGLHPSFAESQETALALKFLAESFLTERTSSLGVIDRYGDLVWLIQPKPGDGMDAGGAYSHTVTFLEGQFELMQQASKDSLGVTIAVTICADPCDWKQLSAVYDRIRSQQYKRAGDGAQMVHTVNVEMIETAALSRSLREKAEALAVHLEGGRREGFLAVLEELIESAFGDKRNGGPILLELYYSIALLLFSYINRWEMHDKVGTNGLMQRDMHASWQDSFEHLKKTAETLFDFRLSGEKTRAAATIEKVRIYIEEHIGEDLSLVRLAGMIHFNPSYLSRLFKQECGVNLSEYIDEVRMERAKEMLKQDELKIAEVGARLGYETHHSFTRFFKKSTGVTPLEYRESFRK</sequence>